<keyword evidence="5" id="KW-1133">Transmembrane helix</keyword>
<evidence type="ECO:0000256" key="5">
    <source>
        <dbReference type="SAM" id="Phobius"/>
    </source>
</evidence>
<feature type="compositionally biased region" description="Polar residues" evidence="4">
    <location>
        <begin position="1104"/>
        <end position="1114"/>
    </location>
</feature>
<dbReference type="SMART" id="SM00631">
    <property type="entry name" value="Zn_pept"/>
    <property type="match status" value="1"/>
</dbReference>
<keyword evidence="8" id="KW-1185">Reference proteome</keyword>
<evidence type="ECO:0000256" key="4">
    <source>
        <dbReference type="SAM" id="MobiDB-lite"/>
    </source>
</evidence>
<evidence type="ECO:0000259" key="6">
    <source>
        <dbReference type="PROSITE" id="PS52035"/>
    </source>
</evidence>
<dbReference type="VEuPathDB" id="FungiDB:KRP22_189"/>
<dbReference type="Proteomes" id="UP000005238">
    <property type="component" value="Unassembled WGS sequence"/>
</dbReference>
<evidence type="ECO:0000313" key="7">
    <source>
        <dbReference type="EnsemblProtists" id="Phyra78949"/>
    </source>
</evidence>
<comment type="similarity">
    <text evidence="1 2">Belongs to the peptidase M14 family.</text>
</comment>
<protein>
    <recommendedName>
        <fullName evidence="6">Peptidase M14 domain-containing protein</fullName>
    </recommendedName>
</protein>
<dbReference type="EMBL" id="DS566032">
    <property type="status" value="NOT_ANNOTATED_CDS"/>
    <property type="molecule type" value="Genomic_DNA"/>
</dbReference>
<organism evidence="7 8">
    <name type="scientific">Phytophthora ramorum</name>
    <name type="common">Sudden oak death agent</name>
    <dbReference type="NCBI Taxonomy" id="164328"/>
    <lineage>
        <taxon>Eukaryota</taxon>
        <taxon>Sar</taxon>
        <taxon>Stramenopiles</taxon>
        <taxon>Oomycota</taxon>
        <taxon>Peronosporomycetes</taxon>
        <taxon>Peronosporales</taxon>
        <taxon>Peronosporaceae</taxon>
        <taxon>Phytophthora</taxon>
    </lineage>
</organism>
<feature type="active site" description="Proton donor/acceptor" evidence="2">
    <location>
        <position position="784"/>
    </location>
</feature>
<dbReference type="InterPro" id="IPR056866">
    <property type="entry name" value="Znf_WRKY19"/>
</dbReference>
<dbReference type="PANTHER" id="PTHR31827">
    <property type="entry name" value="EMB|CAB89363.1"/>
    <property type="match status" value="1"/>
</dbReference>
<feature type="domain" description="Peptidase M14" evidence="6">
    <location>
        <begin position="505"/>
        <end position="809"/>
    </location>
</feature>
<dbReference type="HOGENOM" id="CLU_248963_0_0_1"/>
<feature type="transmembrane region" description="Helical" evidence="5">
    <location>
        <begin position="1245"/>
        <end position="1265"/>
    </location>
</feature>
<feature type="compositionally biased region" description="Basic and acidic residues" evidence="4">
    <location>
        <begin position="1202"/>
        <end position="1211"/>
    </location>
</feature>
<dbReference type="InterPro" id="IPR057246">
    <property type="entry name" value="CARBOXYPEPT_ZN_1"/>
</dbReference>
<accession>H3GQ97</accession>
<feature type="compositionally biased region" description="Acidic residues" evidence="4">
    <location>
        <begin position="1144"/>
        <end position="1154"/>
    </location>
</feature>
<feature type="compositionally biased region" description="Acidic residues" evidence="4">
    <location>
        <begin position="1177"/>
        <end position="1194"/>
    </location>
</feature>
<dbReference type="Pfam" id="PF24906">
    <property type="entry name" value="Zf_WRKY19"/>
    <property type="match status" value="4"/>
</dbReference>
<dbReference type="VEuPathDB" id="FungiDB:KRP23_7823"/>
<dbReference type="STRING" id="164328.H3GQ97"/>
<keyword evidence="3" id="KW-0175">Coiled coil</keyword>
<dbReference type="GO" id="GO:0006508">
    <property type="term" value="P:proteolysis"/>
    <property type="evidence" value="ECO:0007669"/>
    <property type="project" value="InterPro"/>
</dbReference>
<feature type="compositionally biased region" description="Low complexity" evidence="4">
    <location>
        <begin position="1155"/>
        <end position="1176"/>
    </location>
</feature>
<dbReference type="PROSITE" id="PS52035">
    <property type="entry name" value="PEPTIDASE_M14"/>
    <property type="match status" value="1"/>
</dbReference>
<dbReference type="PANTHER" id="PTHR31827:SF1">
    <property type="entry name" value="EMB|CAB89363.1"/>
    <property type="match status" value="1"/>
</dbReference>
<feature type="compositionally biased region" description="Low complexity" evidence="4">
    <location>
        <begin position="1089"/>
        <end position="1099"/>
    </location>
</feature>
<dbReference type="EnsemblProtists" id="Phyra78949">
    <property type="protein sequence ID" value="Phyra78949"/>
    <property type="gene ID" value="Phyra78949"/>
</dbReference>
<dbReference type="SUPFAM" id="SSF53187">
    <property type="entry name" value="Zn-dependent exopeptidases"/>
    <property type="match status" value="1"/>
</dbReference>
<dbReference type="VEuPathDB" id="FungiDB:KRP23_7825"/>
<keyword evidence="5" id="KW-0812">Transmembrane</keyword>
<evidence type="ECO:0000256" key="2">
    <source>
        <dbReference type="PROSITE-ProRule" id="PRU01379"/>
    </source>
</evidence>
<evidence type="ECO:0000256" key="1">
    <source>
        <dbReference type="ARBA" id="ARBA00005988"/>
    </source>
</evidence>
<feature type="coiled-coil region" evidence="3">
    <location>
        <begin position="60"/>
        <end position="87"/>
    </location>
</feature>
<dbReference type="VEuPathDB" id="FungiDB:KRP23_7824"/>
<feature type="region of interest" description="Disordered" evidence="4">
    <location>
        <begin position="1089"/>
        <end position="1238"/>
    </location>
</feature>
<feature type="compositionally biased region" description="Acidic residues" evidence="4">
    <location>
        <begin position="1120"/>
        <end position="1129"/>
    </location>
</feature>
<dbReference type="InParanoid" id="H3GQ97"/>
<dbReference type="CDD" id="cd00596">
    <property type="entry name" value="Peptidase_M14_like"/>
    <property type="match status" value="1"/>
</dbReference>
<dbReference type="GO" id="GO:0008270">
    <property type="term" value="F:zinc ion binding"/>
    <property type="evidence" value="ECO:0007669"/>
    <property type="project" value="InterPro"/>
</dbReference>
<dbReference type="VEuPathDB" id="FungiDB:KRP23_4495"/>
<dbReference type="PROSITE" id="PS00132">
    <property type="entry name" value="CARBOXYPEPT_ZN_1"/>
    <property type="match status" value="1"/>
</dbReference>
<dbReference type="Pfam" id="PF00246">
    <property type="entry name" value="Peptidase_M14"/>
    <property type="match status" value="1"/>
</dbReference>
<dbReference type="GO" id="GO:0004181">
    <property type="term" value="F:metallocarboxypeptidase activity"/>
    <property type="evidence" value="ECO:0007669"/>
    <property type="project" value="InterPro"/>
</dbReference>
<proteinExistence type="inferred from homology"/>
<dbReference type="eggNOG" id="ENOG502QUHR">
    <property type="taxonomic scope" value="Eukaryota"/>
</dbReference>
<sequence>MDASDERENDYLRFLRGMRTDDATIQASMPDLSTTQSAELDFRTSFVGADGLPEIDHDGAEFARMLLAQAEQEQKDTEAEEAVVAAQAEAEDAASAVTGVLQLASARVGPAETHSRRVEKAPMARTVEIPAVSKKTCRYYNKERERCKRAATGLDGRCAIHKLSQFCKHAKCSKFNQGNGYCIKHGGGKKCKQPGCEKQVQGYGYCSGHGGKPLCPIEGCENKRMEGGYCKAHGGGRFCQHEGCKKRDIGGGLCISHGGGKKCQAKDCTKVDRGGGFCKAHGGGKKCDADSCKNWALGGGICLEHKGPGKRCKTLGCTKYDLGGGHCIAHGGGRKCIIDGCDKIRQVNKRCRGHGGKVMCSVPNCDRAAQNRKLCKAHGGARLCQYEGCTNKQKGKGFCIRHGGGTRCKEANCNSIDRGGGFCKGHGGGKKCTYTYCNKWVVGGGYCDDHLDLELSHQPEEISRIAANSYLTSDLMLRGCLLLALGVGLLAPSTAYDYPPSPPINYRTYAQMTKLLLELNTTFPDVVQVSIAQETYGLPYPDELQCQIDDKTKATEPCKQFLVHLTNHSTLVGDPERPEVFISGALHGNERVGPNAAIELIQLVAQATSSYATDDNVKPTVGTQRWLRELVNTRNVLVMPMTNAYGYSHNHREELQVDPNRDYNYMRSGADCMQTMTSRVVNEIWRDHIFQLAVTFHGGTRAVSYEWGSPDHYLDGDEKKPSEKSPDHMAQFQIGNTLANFAGVFPDGKLYPTGTMNDVVYGVTGGMEDWGYAASWENQFYPSESQPFHPCEPTTFGGYPKEKTVYNNITHRAFNMLVETSNSKEPRPGDLGNRKELYKANVDFFRTEEIKTEFVGHVPRNVRLALMMIEMVQPLVRWVDAAVSSVSPSQELLTNFPAASLYTSSEVDQVTEMGCGALAWERNEVATCNVSECIAADPAQSKLQVAWEVLGALTVDSTHVQVSTSATFEDDSILVETSTQKGTTRRFYEFASDSSQAVAANVDTMGTSLFVTCIDLRNITSDKLYIRAVTTVDQDWKTQATGDDVPSPHVPPQSHLVNARTNPDWDFEWNGHRVKAALEWTSPVITVSTAKSSETEASTPADVPQSQPPVSLAQSASTENESEDSEDSVEPPTTGGERTKSASVEEDESEDSSDEVSAATTAPSPETTTAEPATAEDSGESSDEESEDSEDDKENDATTLDDEMKASDDATLKPSSADTTKDTTTLAANGSKLDGKDSSSSLVQVGYLIMSSCAMVIVLTLAYLYRRVFRRSRQPYINISSLEQAARVTINSIDDEDYDVDDNESDDGEDFVVYMVLDGILGGCEVRALETDRRLGDKYRGLRSCDEAFNAMLNRGKAAANQEDASTADVAPQKPPQLLYAEYLYCTSGALCEKPLQQWTACVHSLQTEHKEIGHCAQAKRLLERCMRGKAEELLRVSQPQVFRPKATP</sequence>
<evidence type="ECO:0000313" key="8">
    <source>
        <dbReference type="Proteomes" id="UP000005238"/>
    </source>
</evidence>
<keyword evidence="5" id="KW-0472">Membrane</keyword>
<reference evidence="7" key="2">
    <citation type="submission" date="2015-06" db="UniProtKB">
        <authorList>
            <consortium name="EnsemblProtists"/>
        </authorList>
    </citation>
    <scope>IDENTIFICATION</scope>
    <source>
        <strain evidence="7">Pr102</strain>
    </source>
</reference>
<dbReference type="VEuPathDB" id="FungiDB:KRP22_188"/>
<name>H3GQ97_PHYRM</name>
<dbReference type="VEuPathDB" id="FungiDB:KRP22_190"/>
<dbReference type="Gene3D" id="3.40.630.10">
    <property type="entry name" value="Zn peptidases"/>
    <property type="match status" value="1"/>
</dbReference>
<evidence type="ECO:0000256" key="3">
    <source>
        <dbReference type="SAM" id="Coils"/>
    </source>
</evidence>
<dbReference type="InterPro" id="IPR000834">
    <property type="entry name" value="Peptidase_M14"/>
</dbReference>
<reference evidence="8" key="1">
    <citation type="journal article" date="2006" name="Science">
        <title>Phytophthora genome sequences uncover evolutionary origins and mechanisms of pathogenesis.</title>
        <authorList>
            <person name="Tyler B.M."/>
            <person name="Tripathy S."/>
            <person name="Zhang X."/>
            <person name="Dehal P."/>
            <person name="Jiang R.H."/>
            <person name="Aerts A."/>
            <person name="Arredondo F.D."/>
            <person name="Baxter L."/>
            <person name="Bensasson D."/>
            <person name="Beynon J.L."/>
            <person name="Chapman J."/>
            <person name="Damasceno C.M."/>
            <person name="Dorrance A.E."/>
            <person name="Dou D."/>
            <person name="Dickerman A.W."/>
            <person name="Dubchak I.L."/>
            <person name="Garbelotto M."/>
            <person name="Gijzen M."/>
            <person name="Gordon S.G."/>
            <person name="Govers F."/>
            <person name="Grunwald N.J."/>
            <person name="Huang W."/>
            <person name="Ivors K.L."/>
            <person name="Jones R.W."/>
            <person name="Kamoun S."/>
            <person name="Krampis K."/>
            <person name="Lamour K.H."/>
            <person name="Lee M.K."/>
            <person name="McDonald W.H."/>
            <person name="Medina M."/>
            <person name="Meijer H.J."/>
            <person name="Nordberg E.K."/>
            <person name="Maclean D.J."/>
            <person name="Ospina-Giraldo M.D."/>
            <person name="Morris P.F."/>
            <person name="Phuntumart V."/>
            <person name="Putnam N.H."/>
            <person name="Rash S."/>
            <person name="Rose J.K."/>
            <person name="Sakihama Y."/>
            <person name="Salamov A.A."/>
            <person name="Savidor A."/>
            <person name="Scheuring C.F."/>
            <person name="Smith B.M."/>
            <person name="Sobral B.W."/>
            <person name="Terry A."/>
            <person name="Torto-Alalibo T.A."/>
            <person name="Win J."/>
            <person name="Xu Z."/>
            <person name="Zhang H."/>
            <person name="Grigoriev I.V."/>
            <person name="Rokhsar D.S."/>
            <person name="Boore J.L."/>
        </authorList>
    </citation>
    <scope>NUCLEOTIDE SEQUENCE [LARGE SCALE GENOMIC DNA]</scope>
    <source>
        <strain evidence="8">Pr102</strain>
    </source>
</reference>